<feature type="transmembrane region" description="Helical" evidence="7">
    <location>
        <begin position="137"/>
        <end position="159"/>
    </location>
</feature>
<keyword evidence="5 7" id="KW-1133">Transmembrane helix</keyword>
<feature type="domain" description="ABC transmembrane type-1" evidence="8">
    <location>
        <begin position="98"/>
        <end position="317"/>
    </location>
</feature>
<keyword evidence="6 7" id="KW-0472">Membrane</keyword>
<feature type="transmembrane region" description="Helical" evidence="7">
    <location>
        <begin position="104"/>
        <end position="125"/>
    </location>
</feature>
<evidence type="ECO:0000313" key="9">
    <source>
        <dbReference type="EMBL" id="MFD1717078.1"/>
    </source>
</evidence>
<dbReference type="CDD" id="cd06261">
    <property type="entry name" value="TM_PBP2"/>
    <property type="match status" value="1"/>
</dbReference>
<dbReference type="InterPro" id="IPR035906">
    <property type="entry name" value="MetI-like_sf"/>
</dbReference>
<evidence type="ECO:0000256" key="7">
    <source>
        <dbReference type="RuleBase" id="RU363032"/>
    </source>
</evidence>
<name>A0ABW4L0F5_9MICO</name>
<evidence type="ECO:0000256" key="6">
    <source>
        <dbReference type="ARBA" id="ARBA00023136"/>
    </source>
</evidence>
<protein>
    <submittedName>
        <fullName evidence="9">ABC transporter permease</fullName>
    </submittedName>
</protein>
<dbReference type="RefSeq" id="WP_388004012.1">
    <property type="nucleotide sequence ID" value="NZ_JBHUEE010000002.1"/>
</dbReference>
<evidence type="ECO:0000313" key="10">
    <source>
        <dbReference type="Proteomes" id="UP001597277"/>
    </source>
</evidence>
<organism evidence="9 10">
    <name type="scientific">Georgenia deserti</name>
    <dbReference type="NCBI Taxonomy" id="2093781"/>
    <lineage>
        <taxon>Bacteria</taxon>
        <taxon>Bacillati</taxon>
        <taxon>Actinomycetota</taxon>
        <taxon>Actinomycetes</taxon>
        <taxon>Micrococcales</taxon>
        <taxon>Bogoriellaceae</taxon>
        <taxon>Georgenia</taxon>
    </lineage>
</organism>
<keyword evidence="10" id="KW-1185">Reference proteome</keyword>
<gene>
    <name evidence="9" type="ORF">ACFSE6_04480</name>
</gene>
<feature type="transmembrane region" description="Helical" evidence="7">
    <location>
        <begin position="191"/>
        <end position="209"/>
    </location>
</feature>
<dbReference type="PROSITE" id="PS50928">
    <property type="entry name" value="ABC_TM1"/>
    <property type="match status" value="1"/>
</dbReference>
<dbReference type="PANTHER" id="PTHR30465">
    <property type="entry name" value="INNER MEMBRANE ABC TRANSPORTER"/>
    <property type="match status" value="1"/>
</dbReference>
<dbReference type="Proteomes" id="UP001597277">
    <property type="component" value="Unassembled WGS sequence"/>
</dbReference>
<evidence type="ECO:0000256" key="2">
    <source>
        <dbReference type="ARBA" id="ARBA00022448"/>
    </source>
</evidence>
<evidence type="ECO:0000256" key="1">
    <source>
        <dbReference type="ARBA" id="ARBA00004651"/>
    </source>
</evidence>
<evidence type="ECO:0000259" key="8">
    <source>
        <dbReference type="PROSITE" id="PS50928"/>
    </source>
</evidence>
<accession>A0ABW4L0F5</accession>
<keyword evidence="3" id="KW-1003">Cell membrane</keyword>
<dbReference type="SUPFAM" id="SSF161098">
    <property type="entry name" value="MetI-like"/>
    <property type="match status" value="1"/>
</dbReference>
<dbReference type="EMBL" id="JBHUEE010000002">
    <property type="protein sequence ID" value="MFD1717078.1"/>
    <property type="molecule type" value="Genomic_DNA"/>
</dbReference>
<evidence type="ECO:0000256" key="3">
    <source>
        <dbReference type="ARBA" id="ARBA00022475"/>
    </source>
</evidence>
<comment type="caution">
    <text evidence="9">The sequence shown here is derived from an EMBL/GenBank/DDBJ whole genome shotgun (WGS) entry which is preliminary data.</text>
</comment>
<feature type="transmembrane region" description="Helical" evidence="7">
    <location>
        <begin position="296"/>
        <end position="320"/>
    </location>
</feature>
<reference evidence="10" key="1">
    <citation type="journal article" date="2019" name="Int. J. Syst. Evol. Microbiol.">
        <title>The Global Catalogue of Microorganisms (GCM) 10K type strain sequencing project: providing services to taxonomists for standard genome sequencing and annotation.</title>
        <authorList>
            <consortium name="The Broad Institute Genomics Platform"/>
            <consortium name="The Broad Institute Genome Sequencing Center for Infectious Disease"/>
            <person name="Wu L."/>
            <person name="Ma J."/>
        </authorList>
    </citation>
    <scope>NUCLEOTIDE SEQUENCE [LARGE SCALE GENOMIC DNA]</scope>
    <source>
        <strain evidence="10">JCM 17130</strain>
    </source>
</reference>
<dbReference type="PANTHER" id="PTHR30465:SF0">
    <property type="entry name" value="OLIGOPEPTIDE TRANSPORT SYSTEM PERMEASE PROTEIN APPB"/>
    <property type="match status" value="1"/>
</dbReference>
<keyword evidence="2 7" id="KW-0813">Transport</keyword>
<proteinExistence type="inferred from homology"/>
<feature type="transmembrane region" description="Helical" evidence="7">
    <location>
        <begin position="12"/>
        <end position="31"/>
    </location>
</feature>
<sequence length="327" mass="36161">MLLFISRRFLNYLILLFIAVSLVYLLAATTLDPRSLYLERNPPIDPQTIEDSLQAYNLSNNIPLLERYWTWLTGVVTQWDWGQAPFGEHVNDEIGVRIWVSLRLVTLGSLFGIVIGVAVGAWTAVRQYKTSDRVITLFSLILISTPILVIAVVLQLLAIQANNALGFQLFEFVGETGQTGDYPGAELVDRLQHLLLPTLSLALNGIAFYSRIQRNLMLDTLGADYVRTARAKGLRRGTALRKHALRTSLIPTGTYFAFTVAQLVLGSLFVELIFNWHGMGIYGVQAIQQMDVHGSVAFAAFAGVCVLIGATLSDVLVAVLDPRVRVS</sequence>
<feature type="transmembrane region" description="Helical" evidence="7">
    <location>
        <begin position="255"/>
        <end position="276"/>
    </location>
</feature>
<keyword evidence="4 7" id="KW-0812">Transmembrane</keyword>
<evidence type="ECO:0000256" key="5">
    <source>
        <dbReference type="ARBA" id="ARBA00022989"/>
    </source>
</evidence>
<evidence type="ECO:0000256" key="4">
    <source>
        <dbReference type="ARBA" id="ARBA00022692"/>
    </source>
</evidence>
<dbReference type="Pfam" id="PF00528">
    <property type="entry name" value="BPD_transp_1"/>
    <property type="match status" value="1"/>
</dbReference>
<comment type="similarity">
    <text evidence="7">Belongs to the binding-protein-dependent transport system permease family.</text>
</comment>
<comment type="subcellular location">
    <subcellularLocation>
        <location evidence="1 7">Cell membrane</location>
        <topology evidence="1 7">Multi-pass membrane protein</topology>
    </subcellularLocation>
</comment>
<dbReference type="Gene3D" id="1.10.3720.10">
    <property type="entry name" value="MetI-like"/>
    <property type="match status" value="1"/>
</dbReference>
<dbReference type="InterPro" id="IPR000515">
    <property type="entry name" value="MetI-like"/>
</dbReference>